<evidence type="ECO:0000313" key="3">
    <source>
        <dbReference type="Proteomes" id="UP000813385"/>
    </source>
</evidence>
<gene>
    <name evidence="2" type="ORF">B0T11DRAFT_283091</name>
</gene>
<dbReference type="AlphaFoldDB" id="A0A8K0TA20"/>
<feature type="transmembrane region" description="Helical" evidence="1">
    <location>
        <begin position="36"/>
        <end position="57"/>
    </location>
</feature>
<evidence type="ECO:0000256" key="1">
    <source>
        <dbReference type="SAM" id="Phobius"/>
    </source>
</evidence>
<proteinExistence type="predicted"/>
<dbReference type="Proteomes" id="UP000813385">
    <property type="component" value="Unassembled WGS sequence"/>
</dbReference>
<reference evidence="2" key="1">
    <citation type="journal article" date="2021" name="Nat. Commun.">
        <title>Genetic determinants of endophytism in the Arabidopsis root mycobiome.</title>
        <authorList>
            <person name="Mesny F."/>
            <person name="Miyauchi S."/>
            <person name="Thiergart T."/>
            <person name="Pickel B."/>
            <person name="Atanasova L."/>
            <person name="Karlsson M."/>
            <person name="Huettel B."/>
            <person name="Barry K.W."/>
            <person name="Haridas S."/>
            <person name="Chen C."/>
            <person name="Bauer D."/>
            <person name="Andreopoulos W."/>
            <person name="Pangilinan J."/>
            <person name="LaButti K."/>
            <person name="Riley R."/>
            <person name="Lipzen A."/>
            <person name="Clum A."/>
            <person name="Drula E."/>
            <person name="Henrissat B."/>
            <person name="Kohler A."/>
            <person name="Grigoriev I.V."/>
            <person name="Martin F.M."/>
            <person name="Hacquard S."/>
        </authorList>
    </citation>
    <scope>NUCLEOTIDE SEQUENCE</scope>
    <source>
        <strain evidence="2">MPI-CAGE-AT-0016</strain>
    </source>
</reference>
<name>A0A8K0TA20_9PEZI</name>
<keyword evidence="3" id="KW-1185">Reference proteome</keyword>
<dbReference type="OrthoDB" id="3257981at2759"/>
<keyword evidence="1" id="KW-0812">Transmembrane</keyword>
<keyword evidence="1" id="KW-0472">Membrane</keyword>
<sequence>MVNSHAAVVQASNDIHNNMENFREAFMPPEDKQMSLSIAILLDIFTMGYASSMAVLWNKGLAKGTFAEDHENTFDTIKDATNDLTYNGVGLAKDIIAEKDKNKDLPPEDKLRKWVSKTTQIWRDTLTENQSWLFGGNKTKRGDKEDYYGLNTLGLLIGSGSSSSLEAVNFEEAAGDVRKTLYADMIPLAWRVTQEDRNPFILDSGLSCDESFSDLSHYMERGLIDSDMVCVDDRAYFLAGTYRSRDLCHESHLNISCPKFRSLPGTETLGDGSEEDWNVITREAIVRGSLNTYWANGSVNKDWKEREPTTEEAWKEKMWEWQEKHEEGKEKLEVAGTFTLPVCAVREAWVTQFEKHDWSGEDRGANYPCP</sequence>
<keyword evidence="1" id="KW-1133">Transmembrane helix</keyword>
<comment type="caution">
    <text evidence="2">The sequence shown here is derived from an EMBL/GenBank/DDBJ whole genome shotgun (WGS) entry which is preliminary data.</text>
</comment>
<accession>A0A8K0TA20</accession>
<evidence type="ECO:0000313" key="2">
    <source>
        <dbReference type="EMBL" id="KAH7357779.1"/>
    </source>
</evidence>
<dbReference type="EMBL" id="JAGPXD010000004">
    <property type="protein sequence ID" value="KAH7357779.1"/>
    <property type="molecule type" value="Genomic_DNA"/>
</dbReference>
<organism evidence="2 3">
    <name type="scientific">Plectosphaerella cucumerina</name>
    <dbReference type="NCBI Taxonomy" id="40658"/>
    <lineage>
        <taxon>Eukaryota</taxon>
        <taxon>Fungi</taxon>
        <taxon>Dikarya</taxon>
        <taxon>Ascomycota</taxon>
        <taxon>Pezizomycotina</taxon>
        <taxon>Sordariomycetes</taxon>
        <taxon>Hypocreomycetidae</taxon>
        <taxon>Glomerellales</taxon>
        <taxon>Plectosphaerellaceae</taxon>
        <taxon>Plectosphaerella</taxon>
    </lineage>
</organism>
<protein>
    <submittedName>
        <fullName evidence="2">Uncharacterized protein</fullName>
    </submittedName>
</protein>